<accession>A0A154P6I5</accession>
<organism evidence="1 2">
    <name type="scientific">Dufourea novaeangliae</name>
    <name type="common">Sweat bee</name>
    <dbReference type="NCBI Taxonomy" id="178035"/>
    <lineage>
        <taxon>Eukaryota</taxon>
        <taxon>Metazoa</taxon>
        <taxon>Ecdysozoa</taxon>
        <taxon>Arthropoda</taxon>
        <taxon>Hexapoda</taxon>
        <taxon>Insecta</taxon>
        <taxon>Pterygota</taxon>
        <taxon>Neoptera</taxon>
        <taxon>Endopterygota</taxon>
        <taxon>Hymenoptera</taxon>
        <taxon>Apocrita</taxon>
        <taxon>Aculeata</taxon>
        <taxon>Apoidea</taxon>
        <taxon>Anthophila</taxon>
        <taxon>Halictidae</taxon>
        <taxon>Rophitinae</taxon>
        <taxon>Dufourea</taxon>
    </lineage>
</organism>
<reference evidence="1 2" key="1">
    <citation type="submission" date="2015-07" db="EMBL/GenBank/DDBJ databases">
        <title>The genome of Dufourea novaeangliae.</title>
        <authorList>
            <person name="Pan H."/>
            <person name="Kapheim K."/>
        </authorList>
    </citation>
    <scope>NUCLEOTIDE SEQUENCE [LARGE SCALE GENOMIC DNA]</scope>
    <source>
        <strain evidence="1">0120121106</strain>
        <tissue evidence="1">Whole body</tissue>
    </source>
</reference>
<gene>
    <name evidence="1" type="ORF">WN55_08316</name>
</gene>
<evidence type="ECO:0000313" key="1">
    <source>
        <dbReference type="EMBL" id="KZC07545.1"/>
    </source>
</evidence>
<keyword evidence="2" id="KW-1185">Reference proteome</keyword>
<protein>
    <submittedName>
        <fullName evidence="1">Uncharacterized protein</fullName>
    </submittedName>
</protein>
<dbReference type="EMBL" id="KQ434827">
    <property type="protein sequence ID" value="KZC07545.1"/>
    <property type="molecule type" value="Genomic_DNA"/>
</dbReference>
<proteinExistence type="predicted"/>
<sequence length="50" mass="5919">MWAFKVSDHTMNVLIDTLCNSLKRVFISMRSYFCRQCYALPECTTKKKIP</sequence>
<dbReference type="AlphaFoldDB" id="A0A154P6I5"/>
<name>A0A154P6I5_DUFNO</name>
<dbReference type="Proteomes" id="UP000076502">
    <property type="component" value="Unassembled WGS sequence"/>
</dbReference>
<evidence type="ECO:0000313" key="2">
    <source>
        <dbReference type="Proteomes" id="UP000076502"/>
    </source>
</evidence>